<gene>
    <name evidence="10" type="ORF">EZS28_043892</name>
</gene>
<accession>A0A5J4TSX2</accession>
<evidence type="ECO:0000256" key="2">
    <source>
        <dbReference type="ARBA" id="ARBA00022527"/>
    </source>
</evidence>
<dbReference type="SMART" id="SM00220">
    <property type="entry name" value="S_TKc"/>
    <property type="match status" value="1"/>
</dbReference>
<dbReference type="GO" id="GO:0004674">
    <property type="term" value="F:protein serine/threonine kinase activity"/>
    <property type="evidence" value="ECO:0007669"/>
    <property type="project" value="UniProtKB-KW"/>
</dbReference>
<dbReference type="PANTHER" id="PTHR44899:SF3">
    <property type="entry name" value="SERINE_THREONINE-PROTEIN KINASE NEK1"/>
    <property type="match status" value="1"/>
</dbReference>
<keyword evidence="4" id="KW-0547">Nucleotide-binding</keyword>
<evidence type="ECO:0000256" key="3">
    <source>
        <dbReference type="ARBA" id="ARBA00022679"/>
    </source>
</evidence>
<dbReference type="Proteomes" id="UP000324800">
    <property type="component" value="Unassembled WGS sequence"/>
</dbReference>
<evidence type="ECO:0000256" key="7">
    <source>
        <dbReference type="ARBA" id="ARBA00047899"/>
    </source>
</evidence>
<evidence type="ECO:0000256" key="4">
    <source>
        <dbReference type="ARBA" id="ARBA00022741"/>
    </source>
</evidence>
<organism evidence="10 11">
    <name type="scientific">Streblomastix strix</name>
    <dbReference type="NCBI Taxonomy" id="222440"/>
    <lineage>
        <taxon>Eukaryota</taxon>
        <taxon>Metamonada</taxon>
        <taxon>Preaxostyla</taxon>
        <taxon>Oxymonadida</taxon>
        <taxon>Streblomastigidae</taxon>
        <taxon>Streblomastix</taxon>
    </lineage>
</organism>
<evidence type="ECO:0000256" key="8">
    <source>
        <dbReference type="ARBA" id="ARBA00048679"/>
    </source>
</evidence>
<evidence type="ECO:0000313" key="11">
    <source>
        <dbReference type="Proteomes" id="UP000324800"/>
    </source>
</evidence>
<keyword evidence="3" id="KW-0808">Transferase</keyword>
<keyword evidence="6" id="KW-0067">ATP-binding</keyword>
<dbReference type="InterPro" id="IPR051131">
    <property type="entry name" value="NEK_Ser/Thr_kinase_NIMA"/>
</dbReference>
<dbReference type="Pfam" id="PF00069">
    <property type="entry name" value="Pkinase"/>
    <property type="match status" value="1"/>
</dbReference>
<evidence type="ECO:0000256" key="1">
    <source>
        <dbReference type="ARBA" id="ARBA00012513"/>
    </source>
</evidence>
<comment type="caution">
    <text evidence="10">The sequence shown here is derived from an EMBL/GenBank/DDBJ whole genome shotgun (WGS) entry which is preliminary data.</text>
</comment>
<protein>
    <recommendedName>
        <fullName evidence="1">non-specific serine/threonine protein kinase</fullName>
        <ecNumber evidence="1">2.7.11.1</ecNumber>
    </recommendedName>
</protein>
<evidence type="ECO:0000313" key="10">
    <source>
        <dbReference type="EMBL" id="KAA6360581.1"/>
    </source>
</evidence>
<dbReference type="Gene3D" id="1.10.510.10">
    <property type="entry name" value="Transferase(Phosphotransferase) domain 1"/>
    <property type="match status" value="1"/>
</dbReference>
<proteinExistence type="predicted"/>
<dbReference type="AlphaFoldDB" id="A0A5J4TSX2"/>
<evidence type="ECO:0000259" key="9">
    <source>
        <dbReference type="PROSITE" id="PS50011"/>
    </source>
</evidence>
<comment type="catalytic activity">
    <reaction evidence="8">
        <text>L-seryl-[protein] + ATP = O-phospho-L-seryl-[protein] + ADP + H(+)</text>
        <dbReference type="Rhea" id="RHEA:17989"/>
        <dbReference type="Rhea" id="RHEA-COMP:9863"/>
        <dbReference type="Rhea" id="RHEA-COMP:11604"/>
        <dbReference type="ChEBI" id="CHEBI:15378"/>
        <dbReference type="ChEBI" id="CHEBI:29999"/>
        <dbReference type="ChEBI" id="CHEBI:30616"/>
        <dbReference type="ChEBI" id="CHEBI:83421"/>
        <dbReference type="ChEBI" id="CHEBI:456216"/>
        <dbReference type="EC" id="2.7.11.1"/>
    </reaction>
</comment>
<dbReference type="SUPFAM" id="SSF56112">
    <property type="entry name" value="Protein kinase-like (PK-like)"/>
    <property type="match status" value="1"/>
</dbReference>
<keyword evidence="5 10" id="KW-0418">Kinase</keyword>
<dbReference type="InterPro" id="IPR000719">
    <property type="entry name" value="Prot_kinase_dom"/>
</dbReference>
<dbReference type="OrthoDB" id="1668230at2759"/>
<feature type="domain" description="Protein kinase" evidence="9">
    <location>
        <begin position="1"/>
        <end position="208"/>
    </location>
</feature>
<dbReference type="PANTHER" id="PTHR44899">
    <property type="entry name" value="CAMK FAMILY PROTEIN KINASE"/>
    <property type="match status" value="1"/>
</dbReference>
<feature type="non-terminal residue" evidence="10">
    <location>
        <position position="1"/>
    </location>
</feature>
<evidence type="ECO:0000256" key="5">
    <source>
        <dbReference type="ARBA" id="ARBA00022777"/>
    </source>
</evidence>
<dbReference type="EC" id="2.7.11.1" evidence="1"/>
<sequence length="208" mass="24109">IQDEVVRALKQSGQKYIVRNRETGQLYTWKQVSYYSIDTKSKVNYIESFVERTDMYIVMEYCEAGDLSDQIEAFKAIEPRERIMRVWEVLAQSAYSLRSLHSKNIIHRDIKPESIYLTRDGKIKYGDFGLNQSIKSPTNSNLNSGVGNKIYYDPQVVSGAKFTKMSDIWMLGATIYELLTGTHPFEALTEKRLKEEVSHNFLNGYHLK</sequence>
<keyword evidence="2" id="KW-0723">Serine/threonine-protein kinase</keyword>
<dbReference type="GO" id="GO:0005524">
    <property type="term" value="F:ATP binding"/>
    <property type="evidence" value="ECO:0007669"/>
    <property type="project" value="UniProtKB-KW"/>
</dbReference>
<dbReference type="PROSITE" id="PS50011">
    <property type="entry name" value="PROTEIN_KINASE_DOM"/>
    <property type="match status" value="1"/>
</dbReference>
<dbReference type="InterPro" id="IPR011009">
    <property type="entry name" value="Kinase-like_dom_sf"/>
</dbReference>
<comment type="catalytic activity">
    <reaction evidence="7">
        <text>L-threonyl-[protein] + ATP = O-phospho-L-threonyl-[protein] + ADP + H(+)</text>
        <dbReference type="Rhea" id="RHEA:46608"/>
        <dbReference type="Rhea" id="RHEA-COMP:11060"/>
        <dbReference type="Rhea" id="RHEA-COMP:11605"/>
        <dbReference type="ChEBI" id="CHEBI:15378"/>
        <dbReference type="ChEBI" id="CHEBI:30013"/>
        <dbReference type="ChEBI" id="CHEBI:30616"/>
        <dbReference type="ChEBI" id="CHEBI:61977"/>
        <dbReference type="ChEBI" id="CHEBI:456216"/>
        <dbReference type="EC" id="2.7.11.1"/>
    </reaction>
</comment>
<name>A0A5J4TSX2_9EUKA</name>
<reference evidence="10 11" key="1">
    <citation type="submission" date="2019-03" db="EMBL/GenBank/DDBJ databases">
        <title>Single cell metagenomics reveals metabolic interactions within the superorganism composed of flagellate Streblomastix strix and complex community of Bacteroidetes bacteria on its surface.</title>
        <authorList>
            <person name="Treitli S.C."/>
            <person name="Kolisko M."/>
            <person name="Husnik F."/>
            <person name="Keeling P."/>
            <person name="Hampl V."/>
        </authorList>
    </citation>
    <scope>NUCLEOTIDE SEQUENCE [LARGE SCALE GENOMIC DNA]</scope>
    <source>
        <strain evidence="10">ST1C</strain>
    </source>
</reference>
<evidence type="ECO:0000256" key="6">
    <source>
        <dbReference type="ARBA" id="ARBA00022840"/>
    </source>
</evidence>
<dbReference type="EMBL" id="SNRW01026746">
    <property type="protein sequence ID" value="KAA6360581.1"/>
    <property type="molecule type" value="Genomic_DNA"/>
</dbReference>